<dbReference type="RefSeq" id="WP_085152508.1">
    <property type="nucleotide sequence ID" value="NZ_AP022612.1"/>
</dbReference>
<dbReference type="Pfam" id="PF13193">
    <property type="entry name" value="AMP-binding_C"/>
    <property type="match status" value="1"/>
</dbReference>
<dbReference type="PANTHER" id="PTHR43767">
    <property type="entry name" value="LONG-CHAIN-FATTY-ACID--COA LIGASE"/>
    <property type="match status" value="1"/>
</dbReference>
<protein>
    <submittedName>
        <fullName evidence="1">Acyl-CoA synthetase</fullName>
    </submittedName>
</protein>
<keyword evidence="2" id="KW-1185">Reference proteome</keyword>
<evidence type="ECO:0000313" key="2">
    <source>
        <dbReference type="Proteomes" id="UP000466931"/>
    </source>
</evidence>
<dbReference type="SUPFAM" id="SSF56801">
    <property type="entry name" value="Acetyl-CoA synthetase-like"/>
    <property type="match status" value="1"/>
</dbReference>
<reference evidence="1" key="1">
    <citation type="journal article" date="2019" name="Emerg. Microbes Infect.">
        <title>Comprehensive subspecies identification of 175 nontuberculous mycobacteria species based on 7547 genomic profiles.</title>
        <authorList>
            <person name="Matsumoto Y."/>
            <person name="Kinjo T."/>
            <person name="Motooka D."/>
            <person name="Nabeya D."/>
            <person name="Jung N."/>
            <person name="Uechi K."/>
            <person name="Horii T."/>
            <person name="Iida T."/>
            <person name="Fujita J."/>
            <person name="Nakamura S."/>
        </authorList>
    </citation>
    <scope>NUCLEOTIDE SEQUENCE [LARGE SCALE GENOMIC DNA]</scope>
    <source>
        <strain evidence="1">JCM 13671</strain>
    </source>
</reference>
<sequence length="560" mass="59601">MPTAEFNIAQVFGAVAAAHPDRDCVVFGDGRRTFAAVDERTHRLARALHEWGLGAHTEREQLAGHQSGQSHLALYLTNCGEYLEGMLGAYRARVAPFNVNYRYVADELTYVLDNANAAAVMYHAQFAPTLAAALDRLPPVRLIHVDDGSGVAPLPGAVRYEDLLASASSEPLDLALSPDDLYVLYTGGTTGMPKGVLWRQHDIYVNAMGGRAFGTGEVMPSLDGIVARSQRPTPGSMACAPLMHGAAQWSAFSCILAGRSFVMSSTTSHFDAEEAWELAAREKVGMLLIVGDAFAKPLADALEANPGRWDLSALATIGSGGALFSGGVKRRLLAQLPHLSILDAGGSSETGSQMGQITKATEAPRAPVPATGIGRFAPNPGAVVVSEDMTRILVPGDDETGWLAQQNLVPLGYLDDAQKSARTFPLIDGIRHSVPGDRARWLADGSIELLGRDSVTINSGGEKIFAEEVEAAVGHHPAVYDVVVVGRPSERWGSEVVALVQPAEGVRADAATGSEILAEAARHIARYKLPKDILFCPKVMRSPSGKPDYRWAKSQVAEGV</sequence>
<dbReference type="PANTHER" id="PTHR43767:SF1">
    <property type="entry name" value="NONRIBOSOMAL PEPTIDE SYNTHASE PES1 (EUROFUNG)-RELATED"/>
    <property type="match status" value="1"/>
</dbReference>
<dbReference type="InterPro" id="IPR020845">
    <property type="entry name" value="AMP-binding_CS"/>
</dbReference>
<organism evidence="1 2">
    <name type="scientific">Mycolicibacterium confluentis</name>
    <dbReference type="NCBI Taxonomy" id="28047"/>
    <lineage>
        <taxon>Bacteria</taxon>
        <taxon>Bacillati</taxon>
        <taxon>Actinomycetota</taxon>
        <taxon>Actinomycetes</taxon>
        <taxon>Mycobacteriales</taxon>
        <taxon>Mycobacteriaceae</taxon>
        <taxon>Mycolicibacterium</taxon>
    </lineage>
</organism>
<dbReference type="NCBIfam" id="NF005863">
    <property type="entry name" value="PRK07798.1"/>
    <property type="match status" value="1"/>
</dbReference>
<dbReference type="InterPro" id="IPR042099">
    <property type="entry name" value="ANL_N_sf"/>
</dbReference>
<dbReference type="Pfam" id="PF00501">
    <property type="entry name" value="AMP-binding"/>
    <property type="match status" value="1"/>
</dbReference>
<dbReference type="InterPro" id="IPR050237">
    <property type="entry name" value="ATP-dep_AMP-bd_enzyme"/>
</dbReference>
<dbReference type="AlphaFoldDB" id="A0A7I7XXK7"/>
<reference evidence="1" key="2">
    <citation type="submission" date="2020-02" db="EMBL/GenBank/DDBJ databases">
        <authorList>
            <person name="Matsumoto Y."/>
            <person name="Motooka D."/>
            <person name="Nakamura S."/>
        </authorList>
    </citation>
    <scope>NUCLEOTIDE SEQUENCE</scope>
    <source>
        <strain evidence="1">JCM 13671</strain>
    </source>
</reference>
<evidence type="ECO:0000313" key="1">
    <source>
        <dbReference type="EMBL" id="BBZ34105.1"/>
    </source>
</evidence>
<accession>A0A7I7XXK7</accession>
<dbReference type="Gene3D" id="3.40.50.12780">
    <property type="entry name" value="N-terminal domain of ligase-like"/>
    <property type="match status" value="1"/>
</dbReference>
<dbReference type="InterPro" id="IPR025110">
    <property type="entry name" value="AMP-bd_C"/>
</dbReference>
<dbReference type="GO" id="GO:0016878">
    <property type="term" value="F:acid-thiol ligase activity"/>
    <property type="evidence" value="ECO:0007669"/>
    <property type="project" value="UniProtKB-ARBA"/>
</dbReference>
<dbReference type="EMBL" id="AP022612">
    <property type="protein sequence ID" value="BBZ34105.1"/>
    <property type="molecule type" value="Genomic_DNA"/>
</dbReference>
<dbReference type="Proteomes" id="UP000466931">
    <property type="component" value="Chromosome"/>
</dbReference>
<gene>
    <name evidence="1" type="ORF">MCNF_27100</name>
</gene>
<name>A0A7I7XXK7_9MYCO</name>
<dbReference type="InterPro" id="IPR000873">
    <property type="entry name" value="AMP-dep_synth/lig_dom"/>
</dbReference>
<dbReference type="Gene3D" id="3.30.300.30">
    <property type="match status" value="1"/>
</dbReference>
<dbReference type="OrthoDB" id="3443462at2"/>
<dbReference type="PROSITE" id="PS00455">
    <property type="entry name" value="AMP_BINDING"/>
    <property type="match status" value="1"/>
</dbReference>
<proteinExistence type="predicted"/>
<dbReference type="InterPro" id="IPR045851">
    <property type="entry name" value="AMP-bd_C_sf"/>
</dbReference>